<evidence type="ECO:0000256" key="1">
    <source>
        <dbReference type="SAM" id="SignalP"/>
    </source>
</evidence>
<keyword evidence="3" id="KW-1185">Reference proteome</keyword>
<protein>
    <recommendedName>
        <fullName evidence="4">DUF1579 domain-containing protein</fullName>
    </recommendedName>
</protein>
<comment type="caution">
    <text evidence="2">The sequence shown here is derived from an EMBL/GenBank/DDBJ whole genome shotgun (WGS) entry which is preliminary data.</text>
</comment>
<reference evidence="3" key="1">
    <citation type="journal article" date="2019" name="Int. J. Syst. Evol. Microbiol.">
        <title>The Global Catalogue of Microorganisms (GCM) 10K type strain sequencing project: providing services to taxonomists for standard genome sequencing and annotation.</title>
        <authorList>
            <consortium name="The Broad Institute Genomics Platform"/>
            <consortium name="The Broad Institute Genome Sequencing Center for Infectious Disease"/>
            <person name="Wu L."/>
            <person name="Ma J."/>
        </authorList>
    </citation>
    <scope>NUCLEOTIDE SEQUENCE [LARGE SCALE GENOMIC DNA]</scope>
    <source>
        <strain evidence="3">JCM 15089</strain>
    </source>
</reference>
<dbReference type="InterPro" id="IPR011473">
    <property type="entry name" value="DUF1579"/>
</dbReference>
<proteinExistence type="predicted"/>
<evidence type="ECO:0008006" key="4">
    <source>
        <dbReference type="Google" id="ProtNLM"/>
    </source>
</evidence>
<organism evidence="2 3">
    <name type="scientific">Rhizomicrobium electricum</name>
    <dbReference type="NCBI Taxonomy" id="480070"/>
    <lineage>
        <taxon>Bacteria</taxon>
        <taxon>Pseudomonadati</taxon>
        <taxon>Pseudomonadota</taxon>
        <taxon>Alphaproteobacteria</taxon>
        <taxon>Micropepsales</taxon>
        <taxon>Micropepsaceae</taxon>
        <taxon>Rhizomicrobium</taxon>
    </lineage>
</organism>
<accession>A0ABP3PWC7</accession>
<gene>
    <name evidence="2" type="ORF">GCM10008942_21810</name>
</gene>
<keyword evidence="1" id="KW-0732">Signal</keyword>
<evidence type="ECO:0000313" key="3">
    <source>
        <dbReference type="Proteomes" id="UP001499951"/>
    </source>
</evidence>
<feature type="signal peptide" evidence="1">
    <location>
        <begin position="1"/>
        <end position="17"/>
    </location>
</feature>
<dbReference type="Pfam" id="PF07617">
    <property type="entry name" value="DUF1579"/>
    <property type="match status" value="1"/>
</dbReference>
<feature type="chain" id="PRO_5046970668" description="DUF1579 domain-containing protein" evidence="1">
    <location>
        <begin position="18"/>
        <end position="168"/>
    </location>
</feature>
<sequence length="168" mass="18809">MYFLGALLIAAAVPALAADLPAPDAFLEQMTGRWKVTGTYNGHPAKHNFKAEWSIQNNYLRFRDVSEEENAKELEEFEVIAYIGYDAAKARYVCAWLDNSGTIDPEAIVAVTPRVGDTLPFVFKTPKGNLHSTFAYDAKTAKWNWTMEMEKDGALQPIAKLHLNKGRN</sequence>
<dbReference type="EMBL" id="BAAADD010000005">
    <property type="protein sequence ID" value="GAA0572720.1"/>
    <property type="molecule type" value="Genomic_DNA"/>
</dbReference>
<evidence type="ECO:0000313" key="2">
    <source>
        <dbReference type="EMBL" id="GAA0572720.1"/>
    </source>
</evidence>
<dbReference type="Proteomes" id="UP001499951">
    <property type="component" value="Unassembled WGS sequence"/>
</dbReference>
<name>A0ABP3PWC7_9PROT</name>